<protein>
    <submittedName>
        <fullName evidence="1">Phosphoglycerate kinase</fullName>
    </submittedName>
</protein>
<dbReference type="SMART" id="SM00855">
    <property type="entry name" value="PGAM"/>
    <property type="match status" value="1"/>
</dbReference>
<dbReference type="Pfam" id="PF00300">
    <property type="entry name" value="His_Phos_1"/>
    <property type="match status" value="1"/>
</dbReference>
<dbReference type="eggNOG" id="COG0406">
    <property type="taxonomic scope" value="Bacteria"/>
</dbReference>
<keyword evidence="1" id="KW-0808">Transferase</keyword>
<evidence type="ECO:0000313" key="1">
    <source>
        <dbReference type="EMBL" id="EYC51532.1"/>
    </source>
</evidence>
<dbReference type="InterPro" id="IPR013078">
    <property type="entry name" value="His_Pase_superF_clade-1"/>
</dbReference>
<dbReference type="Proteomes" id="UP000023268">
    <property type="component" value="Unassembled WGS sequence"/>
</dbReference>
<dbReference type="GO" id="GO:0016301">
    <property type="term" value="F:kinase activity"/>
    <property type="evidence" value="ECO:0007669"/>
    <property type="project" value="UniProtKB-KW"/>
</dbReference>
<dbReference type="InterPro" id="IPR050275">
    <property type="entry name" value="PGM_Phosphatase"/>
</dbReference>
<sequence length="181" mass="19906">MKLWLVRHAQPLIAPGVCYGISDIEADAPGTTACAAQLAAMLPHGLVVHSSPLRRCLQLAQALCALRPDLQLRQDARLREMDFGQWEGVRWDDIPRAAYEAWTGNFGAERFGGRESVNDVLARVATAREEVRSAGQEAVWVTHAGVLRALALLDQGLNRLDRADQWPASVAGWGEWQSLTL</sequence>
<organism evidence="1 2">
    <name type="scientific">Hylemonella gracilis str. Niagara R</name>
    <dbReference type="NCBI Taxonomy" id="1458275"/>
    <lineage>
        <taxon>Bacteria</taxon>
        <taxon>Pseudomonadati</taxon>
        <taxon>Pseudomonadota</taxon>
        <taxon>Betaproteobacteria</taxon>
        <taxon>Burkholderiales</taxon>
        <taxon>Comamonadaceae</taxon>
        <taxon>Hylemonella</taxon>
    </lineage>
</organism>
<dbReference type="InterPro" id="IPR029033">
    <property type="entry name" value="His_PPase_superfam"/>
</dbReference>
<keyword evidence="1" id="KW-0418">Kinase</keyword>
<dbReference type="SUPFAM" id="SSF53254">
    <property type="entry name" value="Phosphoglycerate mutase-like"/>
    <property type="match status" value="1"/>
</dbReference>
<comment type="caution">
    <text evidence="1">The sequence shown here is derived from an EMBL/GenBank/DDBJ whole genome shotgun (WGS) entry which is preliminary data.</text>
</comment>
<proteinExistence type="predicted"/>
<dbReference type="Gene3D" id="3.40.50.1240">
    <property type="entry name" value="Phosphoglycerate mutase-like"/>
    <property type="match status" value="1"/>
</dbReference>
<dbReference type="RefSeq" id="WP_035607937.1">
    <property type="nucleotide sequence ID" value="NZ_JEMG01000001.1"/>
</dbReference>
<dbReference type="PANTHER" id="PTHR48100:SF1">
    <property type="entry name" value="HISTIDINE PHOSPHATASE FAMILY PROTEIN-RELATED"/>
    <property type="match status" value="1"/>
</dbReference>
<dbReference type="OrthoDB" id="5296884at2"/>
<dbReference type="GO" id="GO:0005737">
    <property type="term" value="C:cytoplasm"/>
    <property type="evidence" value="ECO:0007669"/>
    <property type="project" value="TreeGrafter"/>
</dbReference>
<evidence type="ECO:0000313" key="2">
    <source>
        <dbReference type="Proteomes" id="UP000023268"/>
    </source>
</evidence>
<dbReference type="GO" id="GO:0016791">
    <property type="term" value="F:phosphatase activity"/>
    <property type="evidence" value="ECO:0007669"/>
    <property type="project" value="TreeGrafter"/>
</dbReference>
<gene>
    <name evidence="1" type="ORF">AZ34_10920</name>
</gene>
<name>A0A016XJ29_9BURK</name>
<accession>A0A016XJ29</accession>
<dbReference type="CDD" id="cd07067">
    <property type="entry name" value="HP_PGM_like"/>
    <property type="match status" value="1"/>
</dbReference>
<dbReference type="PANTHER" id="PTHR48100">
    <property type="entry name" value="BROAD-SPECIFICITY PHOSPHATASE YOR283W-RELATED"/>
    <property type="match status" value="1"/>
</dbReference>
<reference evidence="1 2" key="1">
    <citation type="submission" date="2014-02" db="EMBL/GenBank/DDBJ databases">
        <title>Draft Genome of Hylemonella gracilis isolated from the Niagara River.</title>
        <authorList>
            <person name="Pawlowski D.R."/>
            <person name="Koudelka G.B."/>
        </authorList>
    </citation>
    <scope>NUCLEOTIDE SEQUENCE [LARGE SCALE GENOMIC DNA]</scope>
    <source>
        <strain evidence="1 2">Niagara R</strain>
    </source>
</reference>
<dbReference type="STRING" id="1458275.AZ34_10920"/>
<dbReference type="AlphaFoldDB" id="A0A016XJ29"/>
<dbReference type="EMBL" id="JEMG01000001">
    <property type="protein sequence ID" value="EYC51532.1"/>
    <property type="molecule type" value="Genomic_DNA"/>
</dbReference>